<dbReference type="EC" id="2.4.2.21" evidence="4 11"/>
<organism evidence="13 14">
    <name type="scientific">Motilibacter rhizosphaerae</name>
    <dbReference type="NCBI Taxonomy" id="598652"/>
    <lineage>
        <taxon>Bacteria</taxon>
        <taxon>Bacillati</taxon>
        <taxon>Actinomycetota</taxon>
        <taxon>Actinomycetes</taxon>
        <taxon>Motilibacterales</taxon>
        <taxon>Motilibacteraceae</taxon>
        <taxon>Motilibacter</taxon>
    </lineage>
</organism>
<dbReference type="GO" id="GO:0009236">
    <property type="term" value="P:cobalamin biosynthetic process"/>
    <property type="evidence" value="ECO:0007669"/>
    <property type="project" value="UniProtKB-UniRule"/>
</dbReference>
<dbReference type="CDD" id="cd02439">
    <property type="entry name" value="DMB-PRT_CobT"/>
    <property type="match status" value="1"/>
</dbReference>
<evidence type="ECO:0000256" key="1">
    <source>
        <dbReference type="ARBA" id="ARBA00002197"/>
    </source>
</evidence>
<dbReference type="InterPro" id="IPR023195">
    <property type="entry name" value="Nict_dMeBzImd_PRibTrfase_N"/>
</dbReference>
<comment type="pathway">
    <text evidence="2 11">Nucleoside biosynthesis; alpha-ribazole biosynthesis; alpha-ribazole from 5,6-dimethylbenzimidazole: step 1/2.</text>
</comment>
<dbReference type="PANTHER" id="PTHR43463">
    <property type="entry name" value="NICOTINATE-NUCLEOTIDE--DIMETHYLBENZIMIDAZOLE PHOSPHORIBOSYLTRANSFERASE"/>
    <property type="match status" value="1"/>
</dbReference>
<dbReference type="UniPathway" id="UPA00061">
    <property type="reaction ID" value="UER00516"/>
</dbReference>
<reference evidence="13 14" key="1">
    <citation type="submission" date="2019-02" db="EMBL/GenBank/DDBJ databases">
        <title>Genomic Encyclopedia of Type Strains, Phase IV (KMG-IV): sequencing the most valuable type-strain genomes for metagenomic binning, comparative biology and taxonomic classification.</title>
        <authorList>
            <person name="Goeker M."/>
        </authorList>
    </citation>
    <scope>NUCLEOTIDE SEQUENCE [LARGE SCALE GENOMIC DNA]</scope>
    <source>
        <strain evidence="13 14">DSM 45622</strain>
    </source>
</reference>
<evidence type="ECO:0000256" key="8">
    <source>
        <dbReference type="ARBA" id="ARBA00022679"/>
    </source>
</evidence>
<protein>
    <recommendedName>
        <fullName evidence="5 11">Nicotinate-nucleotide--dimethylbenzimidazole phosphoribosyltransferase</fullName>
        <shortName evidence="11">NN:DBI PRT</shortName>
        <ecNumber evidence="4 11">2.4.2.21</ecNumber>
    </recommendedName>
    <alternativeName>
        <fullName evidence="9 11">N(1)-alpha-phosphoribosyltransferase</fullName>
    </alternativeName>
</protein>
<evidence type="ECO:0000256" key="11">
    <source>
        <dbReference type="HAMAP-Rule" id="MF_00230"/>
    </source>
</evidence>
<dbReference type="GO" id="GO:0008939">
    <property type="term" value="F:nicotinate-nucleotide-dimethylbenzimidazole phosphoribosyltransferase activity"/>
    <property type="evidence" value="ECO:0007669"/>
    <property type="project" value="UniProtKB-UniRule"/>
</dbReference>
<evidence type="ECO:0000256" key="12">
    <source>
        <dbReference type="SAM" id="MobiDB-lite"/>
    </source>
</evidence>
<evidence type="ECO:0000313" key="14">
    <source>
        <dbReference type="Proteomes" id="UP000293638"/>
    </source>
</evidence>
<keyword evidence="6 11" id="KW-0169">Cobalamin biosynthesis</keyword>
<feature type="active site" description="Proton acceptor" evidence="11">
    <location>
        <position position="327"/>
    </location>
</feature>
<dbReference type="InterPro" id="IPR036087">
    <property type="entry name" value="Nict_dMeBzImd_PRibTrfase_sf"/>
</dbReference>
<keyword evidence="14" id="KW-1185">Reference proteome</keyword>
<evidence type="ECO:0000256" key="3">
    <source>
        <dbReference type="ARBA" id="ARBA00007110"/>
    </source>
</evidence>
<dbReference type="InterPro" id="IPR003200">
    <property type="entry name" value="Nict_dMeBzImd_PRibTrfase"/>
</dbReference>
<evidence type="ECO:0000313" key="13">
    <source>
        <dbReference type="EMBL" id="RZS89578.1"/>
    </source>
</evidence>
<dbReference type="AlphaFoldDB" id="A0A4Q7NS25"/>
<dbReference type="HAMAP" id="MF_00230">
    <property type="entry name" value="CobT"/>
    <property type="match status" value="1"/>
</dbReference>
<comment type="catalytic activity">
    <reaction evidence="10 11">
        <text>5,6-dimethylbenzimidazole + nicotinate beta-D-ribonucleotide = alpha-ribazole 5'-phosphate + nicotinate + H(+)</text>
        <dbReference type="Rhea" id="RHEA:11196"/>
        <dbReference type="ChEBI" id="CHEBI:15378"/>
        <dbReference type="ChEBI" id="CHEBI:15890"/>
        <dbReference type="ChEBI" id="CHEBI:32544"/>
        <dbReference type="ChEBI" id="CHEBI:57502"/>
        <dbReference type="ChEBI" id="CHEBI:57918"/>
        <dbReference type="EC" id="2.4.2.21"/>
    </reaction>
</comment>
<name>A0A4Q7NS25_9ACTN</name>
<proteinExistence type="inferred from homology"/>
<dbReference type="Proteomes" id="UP000293638">
    <property type="component" value="Unassembled WGS sequence"/>
</dbReference>
<sequence>MSDLPPVLGQEDLARVLADVPYPDDWVWAAARRRQAELLKPPGSLGRLEDIGCWVAGVQAANPPHPFRRPRLLLVAGDHGIARAGVSAYPPAVTAAVVRAVLDGGAVARVLADHAGVGVRVLDLAVDDDLGDPEAARWKVRRGSGRIDVEDALTLEEASAAFRAGMAVVDEEVDAGADLLVLGEMGIGSTTPAAALVGVLTGADAAAVIGRGTGIDDRTWMRKCAAIRDAMRRGRPVQGDPVALLARIGGADLAATAGILLQAAVRRTPVLLDGVVSCACALLVHAQAPNASKWWLASTRSPEPAAKQALEWMALEPLLDLGLRLGEGTGGLLALPLVQAAAATLEGTALLRDLVPEVEVEQPDVPTPAAASEPVTVEAPPVEDAPAPPPVREAREL</sequence>
<feature type="compositionally biased region" description="Low complexity" evidence="12">
    <location>
        <begin position="363"/>
        <end position="385"/>
    </location>
</feature>
<evidence type="ECO:0000256" key="4">
    <source>
        <dbReference type="ARBA" id="ARBA00011991"/>
    </source>
</evidence>
<evidence type="ECO:0000256" key="6">
    <source>
        <dbReference type="ARBA" id="ARBA00022573"/>
    </source>
</evidence>
<accession>A0A4Q7NS25</accession>
<evidence type="ECO:0000256" key="9">
    <source>
        <dbReference type="ARBA" id="ARBA00030686"/>
    </source>
</evidence>
<evidence type="ECO:0000256" key="10">
    <source>
        <dbReference type="ARBA" id="ARBA00047340"/>
    </source>
</evidence>
<dbReference type="NCBIfam" id="NF000996">
    <property type="entry name" value="PRK00105.1"/>
    <property type="match status" value="1"/>
</dbReference>
<feature type="region of interest" description="Disordered" evidence="12">
    <location>
        <begin position="361"/>
        <end position="397"/>
    </location>
</feature>
<dbReference type="NCBIfam" id="TIGR03160">
    <property type="entry name" value="cobT_DBIPRT"/>
    <property type="match status" value="1"/>
</dbReference>
<evidence type="ECO:0000256" key="2">
    <source>
        <dbReference type="ARBA" id="ARBA00005049"/>
    </source>
</evidence>
<keyword evidence="7 11" id="KW-0328">Glycosyltransferase</keyword>
<dbReference type="Gene3D" id="1.10.1610.10">
    <property type="match status" value="1"/>
</dbReference>
<evidence type="ECO:0000256" key="7">
    <source>
        <dbReference type="ARBA" id="ARBA00022676"/>
    </source>
</evidence>
<keyword evidence="8 11" id="KW-0808">Transferase</keyword>
<dbReference type="Gene3D" id="3.40.50.10210">
    <property type="match status" value="1"/>
</dbReference>
<dbReference type="PANTHER" id="PTHR43463:SF1">
    <property type="entry name" value="NICOTINATE-NUCLEOTIDE--DIMETHYLBENZIMIDAZOLE PHOSPHORIBOSYLTRANSFERASE"/>
    <property type="match status" value="1"/>
</dbReference>
<comment type="function">
    <text evidence="1 11">Catalyzes the synthesis of alpha-ribazole-5'-phosphate from nicotinate mononucleotide (NAMN) and 5,6-dimethylbenzimidazole (DMB).</text>
</comment>
<gene>
    <name evidence="11" type="primary">cobT</name>
    <name evidence="13" type="ORF">EV189_1345</name>
</gene>
<dbReference type="EMBL" id="SGXD01000002">
    <property type="protein sequence ID" value="RZS89578.1"/>
    <property type="molecule type" value="Genomic_DNA"/>
</dbReference>
<dbReference type="SUPFAM" id="SSF52733">
    <property type="entry name" value="Nicotinate mononucleotide:5,6-dimethylbenzimidazole phosphoribosyltransferase (CobT)"/>
    <property type="match status" value="1"/>
</dbReference>
<dbReference type="Pfam" id="PF02277">
    <property type="entry name" value="DBI_PRT"/>
    <property type="match status" value="1"/>
</dbReference>
<evidence type="ECO:0000256" key="5">
    <source>
        <dbReference type="ARBA" id="ARBA00015486"/>
    </source>
</evidence>
<dbReference type="InterPro" id="IPR017846">
    <property type="entry name" value="Nict_dMeBzImd_PRibTrfase_bact"/>
</dbReference>
<comment type="caution">
    <text evidence="13">The sequence shown here is derived from an EMBL/GenBank/DDBJ whole genome shotgun (WGS) entry which is preliminary data.</text>
</comment>
<comment type="similarity">
    <text evidence="3 11">Belongs to the CobT family.</text>
</comment>